<name>R7VDI5_CAPTE</name>
<dbReference type="Gene3D" id="3.30.420.40">
    <property type="match status" value="1"/>
</dbReference>
<dbReference type="GO" id="GO:0005524">
    <property type="term" value="F:ATP binding"/>
    <property type="evidence" value="ECO:0007669"/>
    <property type="project" value="UniProtKB-KW"/>
</dbReference>
<evidence type="ECO:0000256" key="2">
    <source>
        <dbReference type="ARBA" id="ARBA00022801"/>
    </source>
</evidence>
<dbReference type="PANTHER" id="PTHR11782">
    <property type="entry name" value="ADENOSINE/GUANOSINE DIPHOSPHATASE"/>
    <property type="match status" value="1"/>
</dbReference>
<feature type="chain" id="PRO_5008788919" description="Ectonucleoside triphosphate diphosphohydrolase 1" evidence="6">
    <location>
        <begin position="26"/>
        <end position="488"/>
    </location>
</feature>
<keyword evidence="4" id="KW-0547">Nucleotide-binding</keyword>
<dbReference type="OrthoDB" id="6372431at2759"/>
<dbReference type="GO" id="GO:0004382">
    <property type="term" value="F:GDP phosphatase activity"/>
    <property type="evidence" value="ECO:0007669"/>
    <property type="project" value="TreeGrafter"/>
</dbReference>
<keyword evidence="5" id="KW-1133">Transmembrane helix</keyword>
<dbReference type="EnsemblMetazoa" id="CapteT169207">
    <property type="protein sequence ID" value="CapteP169207"/>
    <property type="gene ID" value="CapteG169207"/>
</dbReference>
<dbReference type="InterPro" id="IPR000407">
    <property type="entry name" value="GDA1_CD39_NTPase"/>
</dbReference>
<feature type="signal peptide" evidence="6">
    <location>
        <begin position="1"/>
        <end position="25"/>
    </location>
</feature>
<evidence type="ECO:0000313" key="7">
    <source>
        <dbReference type="EMBL" id="ELU13730.1"/>
    </source>
</evidence>
<reference evidence="8" key="3">
    <citation type="submission" date="2015-06" db="UniProtKB">
        <authorList>
            <consortium name="EnsemblMetazoa"/>
        </authorList>
    </citation>
    <scope>IDENTIFICATION</scope>
</reference>
<dbReference type="OMA" id="PYSHCAF"/>
<dbReference type="EMBL" id="AMQN01000751">
    <property type="status" value="NOT_ANNOTATED_CDS"/>
    <property type="molecule type" value="Genomic_DNA"/>
</dbReference>
<feature type="active site" description="Proton acceptor" evidence="3">
    <location>
        <position position="148"/>
    </location>
</feature>
<dbReference type="CDD" id="cd24044">
    <property type="entry name" value="ASKHA_NBD_NTPDase1-like"/>
    <property type="match status" value="1"/>
</dbReference>
<keyword evidence="4" id="KW-0067">ATP-binding</keyword>
<reference evidence="7 9" key="2">
    <citation type="journal article" date="2013" name="Nature">
        <title>Insights into bilaterian evolution from three spiralian genomes.</title>
        <authorList>
            <person name="Simakov O."/>
            <person name="Marletaz F."/>
            <person name="Cho S.J."/>
            <person name="Edsinger-Gonzales E."/>
            <person name="Havlak P."/>
            <person name="Hellsten U."/>
            <person name="Kuo D.H."/>
            <person name="Larsson T."/>
            <person name="Lv J."/>
            <person name="Arendt D."/>
            <person name="Savage R."/>
            <person name="Osoegawa K."/>
            <person name="de Jong P."/>
            <person name="Grimwood J."/>
            <person name="Chapman J.A."/>
            <person name="Shapiro H."/>
            <person name="Aerts A."/>
            <person name="Otillar R.P."/>
            <person name="Terry A.Y."/>
            <person name="Boore J.L."/>
            <person name="Grigoriev I.V."/>
            <person name="Lindberg D.R."/>
            <person name="Seaver E.C."/>
            <person name="Weisblat D.A."/>
            <person name="Putnam N.H."/>
            <person name="Rokhsar D.S."/>
        </authorList>
    </citation>
    <scope>NUCLEOTIDE SEQUENCE</scope>
    <source>
        <strain evidence="7 9">I ESC-2004</strain>
    </source>
</reference>
<protein>
    <recommendedName>
        <fullName evidence="10">Ectonucleoside triphosphate diphosphohydrolase 1</fullName>
    </recommendedName>
</protein>
<evidence type="ECO:0000256" key="5">
    <source>
        <dbReference type="SAM" id="Phobius"/>
    </source>
</evidence>
<evidence type="ECO:0008006" key="10">
    <source>
        <dbReference type="Google" id="ProtNLM"/>
    </source>
</evidence>
<dbReference type="GO" id="GO:0017111">
    <property type="term" value="F:ribonucleoside triphosphate phosphatase activity"/>
    <property type="evidence" value="ECO:0007669"/>
    <property type="project" value="TreeGrafter"/>
</dbReference>
<feature type="binding site" evidence="4">
    <location>
        <begin position="185"/>
        <end position="189"/>
    </location>
    <ligand>
        <name>ATP</name>
        <dbReference type="ChEBI" id="CHEBI:30616"/>
    </ligand>
</feature>
<keyword evidence="5" id="KW-0472">Membrane</keyword>
<dbReference type="GO" id="GO:0045134">
    <property type="term" value="F:UDP phosphatase activity"/>
    <property type="evidence" value="ECO:0007669"/>
    <property type="project" value="TreeGrafter"/>
</dbReference>
<dbReference type="HOGENOM" id="CLU_010246_2_3_1"/>
<comment type="similarity">
    <text evidence="1">Belongs to the GDA1/CD39 NTPase family.</text>
</comment>
<evidence type="ECO:0000256" key="1">
    <source>
        <dbReference type="ARBA" id="ARBA00009283"/>
    </source>
</evidence>
<keyword evidence="2" id="KW-0378">Hydrolase</keyword>
<dbReference type="PANTHER" id="PTHR11782:SF83">
    <property type="entry name" value="GUANOSINE-DIPHOSPHATASE"/>
    <property type="match status" value="1"/>
</dbReference>
<dbReference type="GO" id="GO:0005886">
    <property type="term" value="C:plasma membrane"/>
    <property type="evidence" value="ECO:0007669"/>
    <property type="project" value="TreeGrafter"/>
</dbReference>
<evidence type="ECO:0000313" key="9">
    <source>
        <dbReference type="Proteomes" id="UP000014760"/>
    </source>
</evidence>
<organism evidence="7">
    <name type="scientific">Capitella teleta</name>
    <name type="common">Polychaete worm</name>
    <dbReference type="NCBI Taxonomy" id="283909"/>
    <lineage>
        <taxon>Eukaryota</taxon>
        <taxon>Metazoa</taxon>
        <taxon>Spiralia</taxon>
        <taxon>Lophotrochozoa</taxon>
        <taxon>Annelida</taxon>
        <taxon>Polychaeta</taxon>
        <taxon>Sedentaria</taxon>
        <taxon>Scolecida</taxon>
        <taxon>Capitellidae</taxon>
        <taxon>Capitella</taxon>
    </lineage>
</organism>
<evidence type="ECO:0000256" key="6">
    <source>
        <dbReference type="SAM" id="SignalP"/>
    </source>
</evidence>
<dbReference type="EMBL" id="KB295062">
    <property type="protein sequence ID" value="ELU13730.1"/>
    <property type="molecule type" value="Genomic_DNA"/>
</dbReference>
<keyword evidence="6" id="KW-0732">Signal</keyword>
<dbReference type="Pfam" id="PF01150">
    <property type="entry name" value="GDA1_CD39"/>
    <property type="match status" value="1"/>
</dbReference>
<dbReference type="GO" id="GO:0009134">
    <property type="term" value="P:nucleoside diphosphate catabolic process"/>
    <property type="evidence" value="ECO:0007669"/>
    <property type="project" value="TreeGrafter"/>
</dbReference>
<evidence type="ECO:0000256" key="4">
    <source>
        <dbReference type="PIRSR" id="PIRSR600407-2"/>
    </source>
</evidence>
<sequence length="488" mass="54079">MRCVVSVLDVCVSHLFLQYSVVVDCGSSHTQFYVYKWEADKENGTAIITEASSCYADDHGISTYVNNPDLAGESLKECLTKAEAVIPPSKQASSPIYLGATAGMRLLRDVDVNSSRAIMQSVRNALSDSAFRFVNATSQARIIDGDEEGAYGWISVNYIAGKFGHFSPLEYFFQQSTVGALDLGGASTQITYVPANDVTLPAEYSKKLMLYGAEYDVYTHSFSCYGLKEAHRRFLAHLVQANNYSTSIVNPCAPSGNVTSLNFTSIFKAPCCHSDNTTAKNLTFHFSGSSDPDKCQTQVEQLFLFNKSCPSCSFNNVYQPALNGEFMAFSGFYYIVKDLNLTVNSAKFPLDEFENAAKQYCQKPWNEVSHLPNVSAAQAVQLCFNAQHMSTLLVKGYDFNETQWESLSFQDKIEGADLGWTVGFMLNTSNSLPAEYPRQRINTALFVLLLLLFIGFLLLSIGFILHSRRVARRNNAEYSRLSSSYGSI</sequence>
<gene>
    <name evidence="7" type="ORF">CAPTEDRAFT_169207</name>
</gene>
<keyword evidence="9" id="KW-1185">Reference proteome</keyword>
<dbReference type="Gene3D" id="3.30.420.150">
    <property type="entry name" value="Exopolyphosphatase. Domain 2"/>
    <property type="match status" value="1"/>
</dbReference>
<reference evidence="9" key="1">
    <citation type="submission" date="2012-12" db="EMBL/GenBank/DDBJ databases">
        <authorList>
            <person name="Hellsten U."/>
            <person name="Grimwood J."/>
            <person name="Chapman J.A."/>
            <person name="Shapiro H."/>
            <person name="Aerts A."/>
            <person name="Otillar R.P."/>
            <person name="Terry A.Y."/>
            <person name="Boore J.L."/>
            <person name="Simakov O."/>
            <person name="Marletaz F."/>
            <person name="Cho S.-J."/>
            <person name="Edsinger-Gonzales E."/>
            <person name="Havlak P."/>
            <person name="Kuo D.-H."/>
            <person name="Larsson T."/>
            <person name="Lv J."/>
            <person name="Arendt D."/>
            <person name="Savage R."/>
            <person name="Osoegawa K."/>
            <person name="de Jong P."/>
            <person name="Lindberg D.R."/>
            <person name="Seaver E.C."/>
            <person name="Weisblat D.A."/>
            <person name="Putnam N.H."/>
            <person name="Grigoriev I.V."/>
            <person name="Rokhsar D.S."/>
        </authorList>
    </citation>
    <scope>NUCLEOTIDE SEQUENCE</scope>
    <source>
        <strain evidence="9">I ESC-2004</strain>
    </source>
</reference>
<evidence type="ECO:0000313" key="8">
    <source>
        <dbReference type="EnsemblMetazoa" id="CapteP169207"/>
    </source>
</evidence>
<keyword evidence="5" id="KW-0812">Transmembrane</keyword>
<proteinExistence type="inferred from homology"/>
<evidence type="ECO:0000256" key="3">
    <source>
        <dbReference type="PIRSR" id="PIRSR600407-1"/>
    </source>
</evidence>
<dbReference type="AlphaFoldDB" id="R7VDI5"/>
<dbReference type="STRING" id="283909.R7VDI5"/>
<accession>R7VDI5</accession>
<feature type="transmembrane region" description="Helical" evidence="5">
    <location>
        <begin position="444"/>
        <end position="465"/>
    </location>
</feature>
<dbReference type="Proteomes" id="UP000014760">
    <property type="component" value="Unassembled WGS sequence"/>
</dbReference>